<reference evidence="2 3" key="1">
    <citation type="submission" date="2017-01" db="EMBL/GenBank/DDBJ databases">
        <authorList>
            <person name="Varghese N."/>
            <person name="Submissions S."/>
        </authorList>
    </citation>
    <scope>NUCLEOTIDE SEQUENCE [LARGE SCALE GENOMIC DNA]</scope>
    <source>
        <strain evidence="2 3">ATCC 23464</strain>
    </source>
</reference>
<dbReference type="InterPro" id="IPR001466">
    <property type="entry name" value="Beta-lactam-related"/>
</dbReference>
<keyword evidence="3" id="KW-1185">Reference proteome</keyword>
<comment type="caution">
    <text evidence="2">The sequence shown here is derived from an EMBL/GenBank/DDBJ whole genome shotgun (WGS) entry which is preliminary data.</text>
</comment>
<dbReference type="Proteomes" id="UP000186666">
    <property type="component" value="Unassembled WGS sequence"/>
</dbReference>
<sequence>MINAVNDHFQSLNDYVNHIQTAIGATAAATYIIKNNLVVNEWYSGRHDSIPESRLVDEKTQFNVGSVRKTYLGLAISLLIEQGKIRSIDEEIGTYLNEYAHIAKGVTMRHLLTHTHGLYEENGQFLREFQVGEGWAYRSPGITMLIRLVSQLSGQNLSTFMQRYVFDIYRLKETEWRTEYQEDLIYNYYKDKDTWVGQNNSDAGDQSNLFISARDLAKWGYMHLKKGCLNGEQLLPQSVFERVITLQTPNSVQSNCPRNGFIWWLQSDSPLNEIGGRLPSCSYQILGITGCACLVIPKYDAVIVRMYNQLSNPTGYDYLSDLRQFGNMANDLLMKLSV</sequence>
<evidence type="ECO:0000313" key="2">
    <source>
        <dbReference type="EMBL" id="SIR66516.1"/>
    </source>
</evidence>
<dbReference type="EMBL" id="FTNK01000029">
    <property type="protein sequence ID" value="SIR66516.1"/>
    <property type="molecule type" value="Genomic_DNA"/>
</dbReference>
<name>A0ABY1KH35_9BACL</name>
<dbReference type="RefSeq" id="WP_068592256.1">
    <property type="nucleotide sequence ID" value="NZ_FTNK01000029.1"/>
</dbReference>
<feature type="domain" description="Beta-lactamase-related" evidence="1">
    <location>
        <begin position="24"/>
        <end position="316"/>
    </location>
</feature>
<accession>A0ABY1KH35</accession>
<dbReference type="Pfam" id="PF00144">
    <property type="entry name" value="Beta-lactamase"/>
    <property type="match status" value="1"/>
</dbReference>
<dbReference type="SUPFAM" id="SSF56601">
    <property type="entry name" value="beta-lactamase/transpeptidase-like"/>
    <property type="match status" value="1"/>
</dbReference>
<organism evidence="2 3">
    <name type="scientific">Paenibacillus macquariensis</name>
    <dbReference type="NCBI Taxonomy" id="948756"/>
    <lineage>
        <taxon>Bacteria</taxon>
        <taxon>Bacillati</taxon>
        <taxon>Bacillota</taxon>
        <taxon>Bacilli</taxon>
        <taxon>Bacillales</taxon>
        <taxon>Paenibacillaceae</taxon>
        <taxon>Paenibacillus</taxon>
    </lineage>
</organism>
<dbReference type="Gene3D" id="3.40.710.10">
    <property type="entry name" value="DD-peptidase/beta-lactamase superfamily"/>
    <property type="match status" value="1"/>
</dbReference>
<dbReference type="PANTHER" id="PTHR43283">
    <property type="entry name" value="BETA-LACTAMASE-RELATED"/>
    <property type="match status" value="1"/>
</dbReference>
<dbReference type="InterPro" id="IPR012338">
    <property type="entry name" value="Beta-lactam/transpept-like"/>
</dbReference>
<gene>
    <name evidence="2" type="ORF">SAMN05421578_12938</name>
</gene>
<protein>
    <submittedName>
        <fullName evidence="2">CubicO group peptidase, beta-lactamase class C family</fullName>
    </submittedName>
</protein>
<evidence type="ECO:0000313" key="3">
    <source>
        <dbReference type="Proteomes" id="UP000186666"/>
    </source>
</evidence>
<proteinExistence type="predicted"/>
<dbReference type="InterPro" id="IPR050789">
    <property type="entry name" value="Diverse_Enzym_Activities"/>
</dbReference>
<dbReference type="PANTHER" id="PTHR43283:SF7">
    <property type="entry name" value="BETA-LACTAMASE-RELATED DOMAIN-CONTAINING PROTEIN"/>
    <property type="match status" value="1"/>
</dbReference>
<evidence type="ECO:0000259" key="1">
    <source>
        <dbReference type="Pfam" id="PF00144"/>
    </source>
</evidence>